<organism evidence="4 5">
    <name type="scientific">Erythrobacter longus</name>
    <dbReference type="NCBI Taxonomy" id="1044"/>
    <lineage>
        <taxon>Bacteria</taxon>
        <taxon>Pseudomonadati</taxon>
        <taxon>Pseudomonadota</taxon>
        <taxon>Alphaproteobacteria</taxon>
        <taxon>Sphingomonadales</taxon>
        <taxon>Erythrobacteraceae</taxon>
        <taxon>Erythrobacter/Porphyrobacter group</taxon>
        <taxon>Erythrobacter</taxon>
    </lineage>
</organism>
<proteinExistence type="inferred from homology"/>
<comment type="similarity">
    <text evidence="1">Belongs to the non-flavoprotein flavin reductase family.</text>
</comment>
<dbReference type="Pfam" id="PF01613">
    <property type="entry name" value="Flavin_Reduct"/>
    <property type="match status" value="1"/>
</dbReference>
<gene>
    <name evidence="4" type="ORF">EH31_14535</name>
</gene>
<keyword evidence="2" id="KW-0560">Oxidoreductase</keyword>
<dbReference type="PANTHER" id="PTHR30466:SF11">
    <property type="entry name" value="FLAVIN-DEPENDENT MONOOXYGENASE, REDUCTASE SUBUNIT HSAB"/>
    <property type="match status" value="1"/>
</dbReference>
<dbReference type="InterPro" id="IPR050268">
    <property type="entry name" value="NADH-dep_flavin_reductase"/>
</dbReference>
<protein>
    <recommendedName>
        <fullName evidence="3">Flavin reductase like domain-containing protein</fullName>
    </recommendedName>
</protein>
<dbReference type="GO" id="GO:0010181">
    <property type="term" value="F:FMN binding"/>
    <property type="evidence" value="ECO:0007669"/>
    <property type="project" value="InterPro"/>
</dbReference>
<evidence type="ECO:0000259" key="3">
    <source>
        <dbReference type="SMART" id="SM00903"/>
    </source>
</evidence>
<evidence type="ECO:0000256" key="2">
    <source>
        <dbReference type="ARBA" id="ARBA00023002"/>
    </source>
</evidence>
<dbReference type="GO" id="GO:0042602">
    <property type="term" value="F:riboflavin reductase (NADPH) activity"/>
    <property type="evidence" value="ECO:0007669"/>
    <property type="project" value="TreeGrafter"/>
</dbReference>
<evidence type="ECO:0000313" key="4">
    <source>
        <dbReference type="EMBL" id="KEO89241.1"/>
    </source>
</evidence>
<dbReference type="STRING" id="1044.EH31_14535"/>
<dbReference type="InterPro" id="IPR012349">
    <property type="entry name" value="Split_barrel_FMN-bd"/>
</dbReference>
<dbReference type="AlphaFoldDB" id="A0A074M3Q4"/>
<evidence type="ECO:0000256" key="1">
    <source>
        <dbReference type="ARBA" id="ARBA00008898"/>
    </source>
</evidence>
<evidence type="ECO:0000313" key="5">
    <source>
        <dbReference type="Proteomes" id="UP000027647"/>
    </source>
</evidence>
<dbReference type="InterPro" id="IPR002563">
    <property type="entry name" value="Flavin_Rdtase-like_dom"/>
</dbReference>
<dbReference type="eggNOG" id="COG1853">
    <property type="taxonomic scope" value="Bacteria"/>
</dbReference>
<dbReference type="OrthoDB" id="9792858at2"/>
<dbReference type="SMART" id="SM00903">
    <property type="entry name" value="Flavin_Reduct"/>
    <property type="match status" value="1"/>
</dbReference>
<reference evidence="4 5" key="1">
    <citation type="submission" date="2014-04" db="EMBL/GenBank/DDBJ databases">
        <title>A comprehensive comparison of genomes of Erythrobacter spp. strains.</title>
        <authorList>
            <person name="Zheng Q."/>
        </authorList>
    </citation>
    <scope>NUCLEOTIDE SEQUENCE [LARGE SCALE GENOMIC DNA]</scope>
    <source>
        <strain evidence="4 5">DSM 6997</strain>
    </source>
</reference>
<dbReference type="SUPFAM" id="SSF50475">
    <property type="entry name" value="FMN-binding split barrel"/>
    <property type="match status" value="1"/>
</dbReference>
<comment type="caution">
    <text evidence="4">The sequence shown here is derived from an EMBL/GenBank/DDBJ whole genome shotgun (WGS) entry which is preliminary data.</text>
</comment>
<dbReference type="EMBL" id="JMIW01000006">
    <property type="protein sequence ID" value="KEO89241.1"/>
    <property type="molecule type" value="Genomic_DNA"/>
</dbReference>
<dbReference type="Proteomes" id="UP000027647">
    <property type="component" value="Unassembled WGS sequence"/>
</dbReference>
<dbReference type="PANTHER" id="PTHR30466">
    <property type="entry name" value="FLAVIN REDUCTASE"/>
    <property type="match status" value="1"/>
</dbReference>
<keyword evidence="5" id="KW-1185">Reference proteome</keyword>
<accession>A0A074M3Q4</accession>
<name>A0A074M3Q4_ERYLO</name>
<sequence>MSDVQKQTPPISAEPTSADFRKAMGQFPTGVCVVALETEDGEIAAMTINSFVSVSLEPLLVCWSLHNDSGRFDLFAKAKRFSISILSSTQGEQAVAYASRADYNPRESDFDKSASGLPVVQGALATFECSAHTNHPAGDHTMILGKVTGISGGADDAAKALGFYRGEFVSVPEN</sequence>
<feature type="domain" description="Flavin reductase like" evidence="3">
    <location>
        <begin position="24"/>
        <end position="170"/>
    </location>
</feature>
<dbReference type="Gene3D" id="2.30.110.10">
    <property type="entry name" value="Electron Transport, Fmn-binding Protein, Chain A"/>
    <property type="match status" value="1"/>
</dbReference>